<dbReference type="Proteomes" id="UP000484255">
    <property type="component" value="Unassembled WGS sequence"/>
</dbReference>
<accession>A0A7C9PGC9</accession>
<proteinExistence type="predicted"/>
<comment type="caution">
    <text evidence="2">The sequence shown here is derived from an EMBL/GenBank/DDBJ whole genome shotgun (WGS) entry which is preliminary data.</text>
</comment>
<keyword evidence="3" id="KW-1185">Reference proteome</keyword>
<protein>
    <submittedName>
        <fullName evidence="2">Uncharacterized protein</fullName>
    </submittedName>
</protein>
<gene>
    <name evidence="2" type="ORF">G3A44_07645</name>
</gene>
<reference evidence="2 3" key="1">
    <citation type="submission" date="2020-02" db="EMBL/GenBank/DDBJ databases">
        <title>Ideonella bacterium strain TBM-1.</title>
        <authorList>
            <person name="Chen W.-M."/>
        </authorList>
    </citation>
    <scope>NUCLEOTIDE SEQUENCE [LARGE SCALE GENOMIC DNA]</scope>
    <source>
        <strain evidence="2 3">TBM-1</strain>
    </source>
</reference>
<dbReference type="AlphaFoldDB" id="A0A7C9PGC9"/>
<dbReference type="RefSeq" id="WP_163456929.1">
    <property type="nucleotide sequence ID" value="NZ_JAAGOH010000007.1"/>
</dbReference>
<feature type="region of interest" description="Disordered" evidence="1">
    <location>
        <begin position="1"/>
        <end position="44"/>
    </location>
</feature>
<feature type="compositionally biased region" description="Low complexity" evidence="1">
    <location>
        <begin position="1"/>
        <end position="30"/>
    </location>
</feature>
<evidence type="ECO:0000256" key="1">
    <source>
        <dbReference type="SAM" id="MobiDB-lite"/>
    </source>
</evidence>
<name>A0A7C9PGC9_9BURK</name>
<evidence type="ECO:0000313" key="3">
    <source>
        <dbReference type="Proteomes" id="UP000484255"/>
    </source>
</evidence>
<sequence>MNAPQRPSVPAATAARPATAADPATVAPASPLAPTAPGAPQPKFNETVVTTGFWSSSAALQRGADVQEVDPARLPEDWRERFFGIKK</sequence>
<evidence type="ECO:0000313" key="2">
    <source>
        <dbReference type="EMBL" id="NDY91068.1"/>
    </source>
</evidence>
<organism evidence="2 3">
    <name type="scientific">Ideonella livida</name>
    <dbReference type="NCBI Taxonomy" id="2707176"/>
    <lineage>
        <taxon>Bacteria</taxon>
        <taxon>Pseudomonadati</taxon>
        <taxon>Pseudomonadota</taxon>
        <taxon>Betaproteobacteria</taxon>
        <taxon>Burkholderiales</taxon>
        <taxon>Sphaerotilaceae</taxon>
        <taxon>Ideonella</taxon>
    </lineage>
</organism>
<dbReference type="EMBL" id="JAAGOH010000007">
    <property type="protein sequence ID" value="NDY91068.1"/>
    <property type="molecule type" value="Genomic_DNA"/>
</dbReference>